<feature type="region of interest" description="Disordered" evidence="1">
    <location>
        <begin position="1"/>
        <end position="81"/>
    </location>
</feature>
<feature type="compositionally biased region" description="Low complexity" evidence="1">
    <location>
        <begin position="302"/>
        <end position="324"/>
    </location>
</feature>
<dbReference type="AlphaFoldDB" id="A0A340YDK6"/>
<feature type="region of interest" description="Disordered" evidence="1">
    <location>
        <begin position="120"/>
        <end position="158"/>
    </location>
</feature>
<accession>A0A340YDK6</accession>
<protein>
    <submittedName>
        <fullName evidence="3">Transcription initiation factor TFIID subunit 4-like</fullName>
    </submittedName>
</protein>
<feature type="compositionally biased region" description="Polar residues" evidence="1">
    <location>
        <begin position="337"/>
        <end position="350"/>
    </location>
</feature>
<dbReference type="Proteomes" id="UP000265300">
    <property type="component" value="Unplaced"/>
</dbReference>
<gene>
    <name evidence="3" type="primary">LOC103069070</name>
</gene>
<keyword evidence="2" id="KW-1185">Reference proteome</keyword>
<dbReference type="RefSeq" id="XP_007470517.1">
    <property type="nucleotide sequence ID" value="XM_007470455.1"/>
</dbReference>
<feature type="compositionally biased region" description="Basic and acidic residues" evidence="1">
    <location>
        <begin position="70"/>
        <end position="81"/>
    </location>
</feature>
<organism evidence="2 3">
    <name type="scientific">Lipotes vexillifer</name>
    <name type="common">Yangtze river dolphin</name>
    <dbReference type="NCBI Taxonomy" id="118797"/>
    <lineage>
        <taxon>Eukaryota</taxon>
        <taxon>Metazoa</taxon>
        <taxon>Chordata</taxon>
        <taxon>Craniata</taxon>
        <taxon>Vertebrata</taxon>
        <taxon>Euteleostomi</taxon>
        <taxon>Mammalia</taxon>
        <taxon>Eutheria</taxon>
        <taxon>Laurasiatheria</taxon>
        <taxon>Artiodactyla</taxon>
        <taxon>Whippomorpha</taxon>
        <taxon>Cetacea</taxon>
        <taxon>Odontoceti</taxon>
        <taxon>Lipotidae</taxon>
        <taxon>Lipotes</taxon>
    </lineage>
</organism>
<reference evidence="3" key="1">
    <citation type="submission" date="2025-08" db="UniProtKB">
        <authorList>
            <consortium name="RefSeq"/>
        </authorList>
    </citation>
    <scope>IDENTIFICATION</scope>
</reference>
<dbReference type="GeneID" id="103069070"/>
<evidence type="ECO:0000256" key="1">
    <source>
        <dbReference type="SAM" id="MobiDB-lite"/>
    </source>
</evidence>
<feature type="region of interest" description="Disordered" evidence="1">
    <location>
        <begin position="294"/>
        <end position="360"/>
    </location>
</feature>
<name>A0A340YDK6_LIPVE</name>
<evidence type="ECO:0000313" key="3">
    <source>
        <dbReference type="RefSeq" id="XP_007470517.1"/>
    </source>
</evidence>
<dbReference type="KEGG" id="lve:103069070"/>
<dbReference type="InParanoid" id="A0A340YDK6"/>
<sequence>MQNGSQEVDRELPPGRPQRSTGAPPGSSPRAATRSGPVRPGPASGEPPARPGPGPARPKWAVQRGGGSEGRPRPRGADKRVAAVCLEARSAQDLAAAAHPVPLPEPRGQRLLIIVRAQRARRRGGRPSPSAALVDANPAPPTPDTLSGFGVQRGRPRRVGGDTLGFAEAAPPSGLFGEHAQSPPTLGGPYRLPSTVPSPIRAQASPERGSVLPNLPSESFAKREVIAREAAPGPPKVTGLPQIEKVRSGAAVCGRREFLHLRGPTTHSPSATCTAVPASSARLLLQSRYLLAADPPAPKPAPGYGLPAPARPGSVERGGAAEAAPPTPAGEWFAQHPLNSRPSTQPSCGSTVARDCSSGL</sequence>
<proteinExistence type="predicted"/>
<evidence type="ECO:0000313" key="2">
    <source>
        <dbReference type="Proteomes" id="UP000265300"/>
    </source>
</evidence>